<organism evidence="6 7">
    <name type="scientific">Sunxiuqinia dokdonensis</name>
    <dbReference type="NCBI Taxonomy" id="1409788"/>
    <lineage>
        <taxon>Bacteria</taxon>
        <taxon>Pseudomonadati</taxon>
        <taxon>Bacteroidota</taxon>
        <taxon>Bacteroidia</taxon>
        <taxon>Marinilabiliales</taxon>
        <taxon>Prolixibacteraceae</taxon>
        <taxon>Sunxiuqinia</taxon>
    </lineage>
</organism>
<comment type="similarity">
    <text evidence="2">Belongs to the DadA oxidoreductase family.</text>
</comment>
<proteinExistence type="inferred from homology"/>
<dbReference type="GO" id="GO:0016491">
    <property type="term" value="F:oxidoreductase activity"/>
    <property type="evidence" value="ECO:0007669"/>
    <property type="project" value="UniProtKB-KW"/>
</dbReference>
<dbReference type="SUPFAM" id="SSF51971">
    <property type="entry name" value="Nucleotide-binding domain"/>
    <property type="match status" value="1"/>
</dbReference>
<evidence type="ECO:0000259" key="5">
    <source>
        <dbReference type="Pfam" id="PF01266"/>
    </source>
</evidence>
<reference evidence="7" key="1">
    <citation type="submission" date="2015-07" db="EMBL/GenBank/DDBJ databases">
        <title>Genome sequencing of Sunxiuqinia dokdonensis strain SK.</title>
        <authorList>
            <person name="Ahn S."/>
            <person name="Kim B.-C."/>
        </authorList>
    </citation>
    <scope>NUCLEOTIDE SEQUENCE [LARGE SCALE GENOMIC DNA]</scope>
    <source>
        <strain evidence="7">SK</strain>
    </source>
</reference>
<evidence type="ECO:0000256" key="3">
    <source>
        <dbReference type="ARBA" id="ARBA00022630"/>
    </source>
</evidence>
<keyword evidence="3" id="KW-0285">Flavoprotein</keyword>
<dbReference type="OrthoDB" id="214253at2"/>
<keyword evidence="7" id="KW-1185">Reference proteome</keyword>
<dbReference type="Pfam" id="PF01266">
    <property type="entry name" value="DAO"/>
    <property type="match status" value="1"/>
</dbReference>
<accession>A0A0L8VAC6</accession>
<dbReference type="AlphaFoldDB" id="A0A0L8VAC6"/>
<dbReference type="InterPro" id="IPR006076">
    <property type="entry name" value="FAD-dep_OxRdtase"/>
</dbReference>
<feature type="domain" description="FAD dependent oxidoreductase" evidence="5">
    <location>
        <begin position="4"/>
        <end position="327"/>
    </location>
</feature>
<comment type="caution">
    <text evidence="6">The sequence shown here is derived from an EMBL/GenBank/DDBJ whole genome shotgun (WGS) entry which is preliminary data.</text>
</comment>
<dbReference type="PANTHER" id="PTHR13847">
    <property type="entry name" value="SARCOSINE DEHYDROGENASE-RELATED"/>
    <property type="match status" value="1"/>
</dbReference>
<evidence type="ECO:0000313" key="6">
    <source>
        <dbReference type="EMBL" id="KOH45411.1"/>
    </source>
</evidence>
<dbReference type="RefSeq" id="WP_053182037.1">
    <property type="nucleotide sequence ID" value="NZ_LGIA01000142.1"/>
</dbReference>
<keyword evidence="4" id="KW-0560">Oxidoreductase</keyword>
<sequence length="353" mass="40721">MKVDYLIIGQGLAGSLLVHELQKAGKSCFVLDDPKQIKASEVAAGVVNPVVFRRLTKSWLIDELYPQLLETYAELEKRFGVKLFYPLQIKKIFGKGEVEFWQKKWAENDLQTYLEAKPDKQKHPFIEADFGMGIVAQSGRIDLKQLVEKTRPHLKEKQLIRFEKFNFETLKLNKTQVCYQDICAEKVLFCEGHAVSENPFFERLRFRHTKGEVLRIKTENYDSNFILNKAMFLMPEGQQLYRLGATYDWDDHSLETTSQARQELQEKLAAVFTDQYQVVDQQAGIRPTTHDRRPVIGLHPEHPQVGIFNGLGSKGAMLGPYFARQFAAFLCGKIKQLHPEVTISRYFNNDKDS</sequence>
<dbReference type="InterPro" id="IPR036188">
    <property type="entry name" value="FAD/NAD-bd_sf"/>
</dbReference>
<dbReference type="SUPFAM" id="SSF54373">
    <property type="entry name" value="FAD-linked reductases, C-terminal domain"/>
    <property type="match status" value="1"/>
</dbReference>
<evidence type="ECO:0000256" key="1">
    <source>
        <dbReference type="ARBA" id="ARBA00001974"/>
    </source>
</evidence>
<dbReference type="EMBL" id="LGIA01000142">
    <property type="protein sequence ID" value="KOH45411.1"/>
    <property type="molecule type" value="Genomic_DNA"/>
</dbReference>
<dbReference type="STRING" id="1409788.NC99_17870"/>
<evidence type="ECO:0000256" key="4">
    <source>
        <dbReference type="ARBA" id="ARBA00023002"/>
    </source>
</evidence>
<comment type="cofactor">
    <cofactor evidence="1">
        <name>FAD</name>
        <dbReference type="ChEBI" id="CHEBI:57692"/>
    </cofactor>
</comment>
<dbReference type="PANTHER" id="PTHR13847:SF286">
    <property type="entry name" value="D-AMINO ACID DEHYDROGENASE"/>
    <property type="match status" value="1"/>
</dbReference>
<name>A0A0L8VAC6_9BACT</name>
<dbReference type="Proteomes" id="UP000036958">
    <property type="component" value="Unassembled WGS sequence"/>
</dbReference>
<dbReference type="GO" id="GO:0005737">
    <property type="term" value="C:cytoplasm"/>
    <property type="evidence" value="ECO:0007669"/>
    <property type="project" value="TreeGrafter"/>
</dbReference>
<dbReference type="Gene3D" id="3.30.9.10">
    <property type="entry name" value="D-Amino Acid Oxidase, subunit A, domain 2"/>
    <property type="match status" value="1"/>
</dbReference>
<gene>
    <name evidence="6" type="ORF">NC99_17870</name>
</gene>
<dbReference type="Gene3D" id="3.50.50.60">
    <property type="entry name" value="FAD/NAD(P)-binding domain"/>
    <property type="match status" value="1"/>
</dbReference>
<evidence type="ECO:0000313" key="7">
    <source>
        <dbReference type="Proteomes" id="UP000036958"/>
    </source>
</evidence>
<protein>
    <recommendedName>
        <fullName evidence="5">FAD dependent oxidoreductase domain-containing protein</fullName>
    </recommendedName>
</protein>
<evidence type="ECO:0000256" key="2">
    <source>
        <dbReference type="ARBA" id="ARBA00009410"/>
    </source>
</evidence>